<dbReference type="InterPro" id="IPR019734">
    <property type="entry name" value="TPR_rpt"/>
</dbReference>
<evidence type="ECO:0000313" key="1">
    <source>
        <dbReference type="EMBL" id="GAA0737838.1"/>
    </source>
</evidence>
<comment type="caution">
    <text evidence="1">The sequence shown here is derived from an EMBL/GenBank/DDBJ whole genome shotgun (WGS) entry which is preliminary data.</text>
</comment>
<dbReference type="Pfam" id="PF13181">
    <property type="entry name" value="TPR_8"/>
    <property type="match status" value="1"/>
</dbReference>
<dbReference type="SUPFAM" id="SSF48452">
    <property type="entry name" value="TPR-like"/>
    <property type="match status" value="1"/>
</dbReference>
<name>A0ABN1JEN5_9FLAO</name>
<keyword evidence="2" id="KW-1185">Reference proteome</keyword>
<dbReference type="Proteomes" id="UP001500736">
    <property type="component" value="Unassembled WGS sequence"/>
</dbReference>
<reference evidence="1 2" key="1">
    <citation type="journal article" date="2019" name="Int. J. Syst. Evol. Microbiol.">
        <title>The Global Catalogue of Microorganisms (GCM) 10K type strain sequencing project: providing services to taxonomists for standard genome sequencing and annotation.</title>
        <authorList>
            <consortium name="The Broad Institute Genomics Platform"/>
            <consortium name="The Broad Institute Genome Sequencing Center for Infectious Disease"/>
            <person name="Wu L."/>
            <person name="Ma J."/>
        </authorList>
    </citation>
    <scope>NUCLEOTIDE SEQUENCE [LARGE SCALE GENOMIC DNA]</scope>
    <source>
        <strain evidence="1 2">JCM 15976</strain>
    </source>
</reference>
<sequence>MENNLHNIYLFRAIEAYPWELEKAVEALNYALSYEPENVRALCLMAQLQVEQLGDFELAKSYYQKALAVSLEIPNVYAEYIRFLINYGDLDEAQQLIDFALTVKGIDKAIIMINQGFLYEVKGEFDLAEEAIKEAKLFALNNEFFNYTDDAISRVNKKRKFVKSKEQKLESSQKKNEVQTKTNWFQNRLNNLL</sequence>
<dbReference type="Gene3D" id="1.25.40.10">
    <property type="entry name" value="Tetratricopeptide repeat domain"/>
    <property type="match status" value="1"/>
</dbReference>
<dbReference type="RefSeq" id="WP_343795534.1">
    <property type="nucleotide sequence ID" value="NZ_BAAAGF010000001.1"/>
</dbReference>
<dbReference type="InterPro" id="IPR011990">
    <property type="entry name" value="TPR-like_helical_dom_sf"/>
</dbReference>
<proteinExistence type="predicted"/>
<gene>
    <name evidence="1" type="ORF">GCM10009431_05130</name>
</gene>
<protein>
    <recommendedName>
        <fullName evidence="3">Tetratricopeptide repeat protein</fullName>
    </recommendedName>
</protein>
<accession>A0ABN1JEN5</accession>
<evidence type="ECO:0000313" key="2">
    <source>
        <dbReference type="Proteomes" id="UP001500736"/>
    </source>
</evidence>
<dbReference type="EMBL" id="BAAAGF010000001">
    <property type="protein sequence ID" value="GAA0737838.1"/>
    <property type="molecule type" value="Genomic_DNA"/>
</dbReference>
<evidence type="ECO:0008006" key="3">
    <source>
        <dbReference type="Google" id="ProtNLM"/>
    </source>
</evidence>
<organism evidence="1 2">
    <name type="scientific">Gaetbulibacter jejuensis</name>
    <dbReference type="NCBI Taxonomy" id="584607"/>
    <lineage>
        <taxon>Bacteria</taxon>
        <taxon>Pseudomonadati</taxon>
        <taxon>Bacteroidota</taxon>
        <taxon>Flavobacteriia</taxon>
        <taxon>Flavobacteriales</taxon>
        <taxon>Flavobacteriaceae</taxon>
        <taxon>Gaetbulibacter</taxon>
    </lineage>
</organism>